<protein>
    <recommendedName>
        <fullName evidence="4">GPI anchored protein</fullName>
    </recommendedName>
</protein>
<name>B0YDU8_ASPFC</name>
<sequence>MSLSVQGPGASPEIIHKADYLSTVLLLYSSRFSISTVVRSHPFRSLSIYTATMQFKALATLLFAALAVANPAPAPQAGDLNALMGSIPTSVLGVLMTAIPPSVVSALANPTQAASMFQQIEQGQIPDWYNNLPDSVKAWATSAAIAELGGDVATATPAGSASTPAVTTSSASSSSETASGNSQTTSSGSSGAAPTSTSTPTSTPNAAPTGAVAVSFAGAAGLLALALAL</sequence>
<dbReference type="OrthoDB" id="5419608at2759"/>
<organism evidence="2 3">
    <name type="scientific">Aspergillus fumigatus (strain CBS 144.89 / FGSC A1163 / CEA10)</name>
    <name type="common">Neosartorya fumigata</name>
    <dbReference type="NCBI Taxonomy" id="451804"/>
    <lineage>
        <taxon>Eukaryota</taxon>
        <taxon>Fungi</taxon>
        <taxon>Dikarya</taxon>
        <taxon>Ascomycota</taxon>
        <taxon>Pezizomycotina</taxon>
        <taxon>Eurotiomycetes</taxon>
        <taxon>Eurotiomycetidae</taxon>
        <taxon>Eurotiales</taxon>
        <taxon>Aspergillaceae</taxon>
        <taxon>Aspergillus</taxon>
        <taxon>Aspergillus subgen. Fumigati</taxon>
    </lineage>
</organism>
<dbReference type="EMBL" id="DS499602">
    <property type="protein sequence ID" value="EDP47832.1"/>
    <property type="molecule type" value="Genomic_DNA"/>
</dbReference>
<dbReference type="VEuPathDB" id="FungiDB:AFUB_096850"/>
<gene>
    <name evidence="2" type="ORF">AFUB_096850</name>
</gene>
<accession>B0YDU8</accession>
<evidence type="ECO:0000313" key="2">
    <source>
        <dbReference type="EMBL" id="EDP47832.1"/>
    </source>
</evidence>
<proteinExistence type="predicted"/>
<keyword evidence="3" id="KW-1185">Reference proteome</keyword>
<dbReference type="AlphaFoldDB" id="B0YDU8"/>
<evidence type="ECO:0000313" key="3">
    <source>
        <dbReference type="Proteomes" id="UP000001699"/>
    </source>
</evidence>
<feature type="region of interest" description="Disordered" evidence="1">
    <location>
        <begin position="155"/>
        <end position="206"/>
    </location>
</feature>
<reference evidence="2 3" key="1">
    <citation type="journal article" date="2008" name="PLoS Genet.">
        <title>Genomic islands in the pathogenic filamentous fungus Aspergillus fumigatus.</title>
        <authorList>
            <person name="Fedorova N.D."/>
            <person name="Khaldi N."/>
            <person name="Joardar V.S."/>
            <person name="Maiti R."/>
            <person name="Amedeo P."/>
            <person name="Anderson M.J."/>
            <person name="Crabtree J."/>
            <person name="Silva J.C."/>
            <person name="Badger J.H."/>
            <person name="Albarraq A."/>
            <person name="Angiuoli S."/>
            <person name="Bussey H."/>
            <person name="Bowyer P."/>
            <person name="Cotty P.J."/>
            <person name="Dyer P.S."/>
            <person name="Egan A."/>
            <person name="Galens K."/>
            <person name="Fraser-Liggett C.M."/>
            <person name="Haas B.J."/>
            <person name="Inman J.M."/>
            <person name="Kent R."/>
            <person name="Lemieux S."/>
            <person name="Malavazi I."/>
            <person name="Orvis J."/>
            <person name="Roemer T."/>
            <person name="Ronning C.M."/>
            <person name="Sundaram J.P."/>
            <person name="Sutton G."/>
            <person name="Turner G."/>
            <person name="Venter J.C."/>
            <person name="White O.R."/>
            <person name="Whitty B.R."/>
            <person name="Youngman P."/>
            <person name="Wolfe K.H."/>
            <person name="Goldman G.H."/>
            <person name="Wortman J.R."/>
            <person name="Jiang B."/>
            <person name="Denning D.W."/>
            <person name="Nierman W.C."/>
        </authorList>
    </citation>
    <scope>NUCLEOTIDE SEQUENCE [LARGE SCALE GENOMIC DNA]</scope>
    <source>
        <strain evidence="3">CBS 144.89 / FGSC A1163 / CEA10</strain>
    </source>
</reference>
<evidence type="ECO:0000256" key="1">
    <source>
        <dbReference type="SAM" id="MobiDB-lite"/>
    </source>
</evidence>
<dbReference type="Proteomes" id="UP000001699">
    <property type="component" value="Unassembled WGS sequence"/>
</dbReference>
<dbReference type="HOGENOM" id="CLU_094265_1_0_1"/>
<evidence type="ECO:0008006" key="4">
    <source>
        <dbReference type="Google" id="ProtNLM"/>
    </source>
</evidence>